<reference evidence="1 2" key="1">
    <citation type="submission" date="2019-01" db="EMBL/GenBank/DDBJ databases">
        <authorList>
            <person name="Ferrante I. M."/>
        </authorList>
    </citation>
    <scope>NUCLEOTIDE SEQUENCE [LARGE SCALE GENOMIC DNA]</scope>
    <source>
        <strain evidence="1 2">B856</strain>
    </source>
</reference>
<dbReference type="Proteomes" id="UP000291116">
    <property type="component" value="Unassembled WGS sequence"/>
</dbReference>
<sequence>MKKETVTRPTKKETDVDSAFTKSNKLISLRGSYPFRSLPSSLTKFPGTRVPCFSTTPLFDPALDELLRNLRSSRKNLMKEESLDEVILSESTASLETTISSVSSTTSLLSRRASLSTQIFKSKNNVGFEFQSRDEESKGSLTLERPKKRRRFQRRNSFIVRDFAQLAKIASQSDVGAGTGTQSL</sequence>
<proteinExistence type="predicted"/>
<organism evidence="1 2">
    <name type="scientific">Pseudo-nitzschia multistriata</name>
    <dbReference type="NCBI Taxonomy" id="183589"/>
    <lineage>
        <taxon>Eukaryota</taxon>
        <taxon>Sar</taxon>
        <taxon>Stramenopiles</taxon>
        <taxon>Ochrophyta</taxon>
        <taxon>Bacillariophyta</taxon>
        <taxon>Bacillariophyceae</taxon>
        <taxon>Bacillariophycidae</taxon>
        <taxon>Bacillariales</taxon>
        <taxon>Bacillariaceae</taxon>
        <taxon>Pseudo-nitzschia</taxon>
    </lineage>
</organism>
<evidence type="ECO:0000313" key="1">
    <source>
        <dbReference type="EMBL" id="VEU36498.1"/>
    </source>
</evidence>
<evidence type="ECO:0000313" key="2">
    <source>
        <dbReference type="Proteomes" id="UP000291116"/>
    </source>
</evidence>
<gene>
    <name evidence="1" type="ORF">PSNMU_V1.4_AUG-EV-PASAV3_0032810</name>
</gene>
<accession>A0A448Z391</accession>
<dbReference type="EMBL" id="CAACVS010000092">
    <property type="protein sequence ID" value="VEU36498.1"/>
    <property type="molecule type" value="Genomic_DNA"/>
</dbReference>
<keyword evidence="2" id="KW-1185">Reference proteome</keyword>
<protein>
    <submittedName>
        <fullName evidence="1">Uncharacterized protein</fullName>
    </submittedName>
</protein>
<dbReference type="AlphaFoldDB" id="A0A448Z391"/>
<name>A0A448Z391_9STRA</name>